<reference evidence="2 3" key="1">
    <citation type="journal article" date="2007" name="Nature">
        <title>Evolution of genes and genomes on the Drosophila phylogeny.</title>
        <authorList>
            <consortium name="Drosophila 12 Genomes Consortium"/>
            <person name="Clark A.G."/>
            <person name="Eisen M.B."/>
            <person name="Smith D.R."/>
            <person name="Bergman C.M."/>
            <person name="Oliver B."/>
            <person name="Markow T.A."/>
            <person name="Kaufman T.C."/>
            <person name="Kellis M."/>
            <person name="Gelbart W."/>
            <person name="Iyer V.N."/>
            <person name="Pollard D.A."/>
            <person name="Sackton T.B."/>
            <person name="Larracuente A.M."/>
            <person name="Singh N.D."/>
            <person name="Abad J.P."/>
            <person name="Abt D.N."/>
            <person name="Adryan B."/>
            <person name="Aguade M."/>
            <person name="Akashi H."/>
            <person name="Anderson W.W."/>
            <person name="Aquadro C.F."/>
            <person name="Ardell D.H."/>
            <person name="Arguello R."/>
            <person name="Artieri C.G."/>
            <person name="Barbash D.A."/>
            <person name="Barker D."/>
            <person name="Barsanti P."/>
            <person name="Batterham P."/>
            <person name="Batzoglou S."/>
            <person name="Begun D."/>
            <person name="Bhutkar A."/>
            <person name="Blanco E."/>
            <person name="Bosak S.A."/>
            <person name="Bradley R.K."/>
            <person name="Brand A.D."/>
            <person name="Brent M.R."/>
            <person name="Brooks A.N."/>
            <person name="Brown R.H."/>
            <person name="Butlin R.K."/>
            <person name="Caggese C."/>
            <person name="Calvi B.R."/>
            <person name="Bernardo de Carvalho A."/>
            <person name="Caspi A."/>
            <person name="Castrezana S."/>
            <person name="Celniker S.E."/>
            <person name="Chang J.L."/>
            <person name="Chapple C."/>
            <person name="Chatterji S."/>
            <person name="Chinwalla A."/>
            <person name="Civetta A."/>
            <person name="Clifton S.W."/>
            <person name="Comeron J.M."/>
            <person name="Costello J.C."/>
            <person name="Coyne J.A."/>
            <person name="Daub J."/>
            <person name="David R.G."/>
            <person name="Delcher A.L."/>
            <person name="Delehaunty K."/>
            <person name="Do C.B."/>
            <person name="Ebling H."/>
            <person name="Edwards K."/>
            <person name="Eickbush T."/>
            <person name="Evans J.D."/>
            <person name="Filipski A."/>
            <person name="Findeiss S."/>
            <person name="Freyhult E."/>
            <person name="Fulton L."/>
            <person name="Fulton R."/>
            <person name="Garcia A.C."/>
            <person name="Gardiner A."/>
            <person name="Garfield D.A."/>
            <person name="Garvin B.E."/>
            <person name="Gibson G."/>
            <person name="Gilbert D."/>
            <person name="Gnerre S."/>
            <person name="Godfrey J."/>
            <person name="Good R."/>
            <person name="Gotea V."/>
            <person name="Gravely B."/>
            <person name="Greenberg A.J."/>
            <person name="Griffiths-Jones S."/>
            <person name="Gross S."/>
            <person name="Guigo R."/>
            <person name="Gustafson E.A."/>
            <person name="Haerty W."/>
            <person name="Hahn M.W."/>
            <person name="Halligan D.L."/>
            <person name="Halpern A.L."/>
            <person name="Halter G.M."/>
            <person name="Han M.V."/>
            <person name="Heger A."/>
            <person name="Hillier L."/>
            <person name="Hinrichs A.S."/>
            <person name="Holmes I."/>
            <person name="Hoskins R.A."/>
            <person name="Hubisz M.J."/>
            <person name="Hultmark D."/>
            <person name="Huntley M.A."/>
            <person name="Jaffe D.B."/>
            <person name="Jagadeeshan S."/>
            <person name="Jeck W.R."/>
            <person name="Johnson J."/>
            <person name="Jones C.D."/>
            <person name="Jordan W.C."/>
            <person name="Karpen G.H."/>
            <person name="Kataoka E."/>
            <person name="Keightley P.D."/>
            <person name="Kheradpour P."/>
            <person name="Kirkness E.F."/>
            <person name="Koerich L.B."/>
            <person name="Kristiansen K."/>
            <person name="Kudrna D."/>
            <person name="Kulathinal R.J."/>
            <person name="Kumar S."/>
            <person name="Kwok R."/>
            <person name="Lander E."/>
            <person name="Langley C.H."/>
            <person name="Lapoint R."/>
            <person name="Lazzaro B.P."/>
            <person name="Lee S.J."/>
            <person name="Levesque L."/>
            <person name="Li R."/>
            <person name="Lin C.F."/>
            <person name="Lin M.F."/>
            <person name="Lindblad-Toh K."/>
            <person name="Llopart A."/>
            <person name="Long M."/>
            <person name="Low L."/>
            <person name="Lozovsky E."/>
            <person name="Lu J."/>
            <person name="Luo M."/>
            <person name="Machado C.A."/>
            <person name="Makalowski W."/>
            <person name="Marzo M."/>
            <person name="Matsuda M."/>
            <person name="Matzkin L."/>
            <person name="McAllister B."/>
            <person name="McBride C.S."/>
            <person name="McKernan B."/>
            <person name="McKernan K."/>
            <person name="Mendez-Lago M."/>
            <person name="Minx P."/>
            <person name="Mollenhauer M.U."/>
            <person name="Montooth K."/>
            <person name="Mount S.M."/>
            <person name="Mu X."/>
            <person name="Myers E."/>
            <person name="Negre B."/>
            <person name="Newfeld S."/>
            <person name="Nielsen R."/>
            <person name="Noor M.A."/>
            <person name="O'Grady P."/>
            <person name="Pachter L."/>
            <person name="Papaceit M."/>
            <person name="Parisi M.J."/>
            <person name="Parisi M."/>
            <person name="Parts L."/>
            <person name="Pedersen J.S."/>
            <person name="Pesole G."/>
            <person name="Phillippy A.M."/>
            <person name="Ponting C.P."/>
            <person name="Pop M."/>
            <person name="Porcelli D."/>
            <person name="Powell J.R."/>
            <person name="Prohaska S."/>
            <person name="Pruitt K."/>
            <person name="Puig M."/>
            <person name="Quesneville H."/>
            <person name="Ram K.R."/>
            <person name="Rand D."/>
            <person name="Rasmussen M.D."/>
            <person name="Reed L.K."/>
            <person name="Reenan R."/>
            <person name="Reily A."/>
            <person name="Remington K.A."/>
            <person name="Rieger T.T."/>
            <person name="Ritchie M.G."/>
            <person name="Robin C."/>
            <person name="Rogers Y.H."/>
            <person name="Rohde C."/>
            <person name="Rozas J."/>
            <person name="Rubenfield M.J."/>
            <person name="Ruiz A."/>
            <person name="Russo S."/>
            <person name="Salzberg S.L."/>
            <person name="Sanchez-Gracia A."/>
            <person name="Saranga D.J."/>
            <person name="Sato H."/>
            <person name="Schaeffer S.W."/>
            <person name="Schatz M.C."/>
            <person name="Schlenke T."/>
            <person name="Schwartz R."/>
            <person name="Segarra C."/>
            <person name="Singh R.S."/>
            <person name="Sirot L."/>
            <person name="Sirota M."/>
            <person name="Sisneros N.B."/>
            <person name="Smith C.D."/>
            <person name="Smith T.F."/>
            <person name="Spieth J."/>
            <person name="Stage D.E."/>
            <person name="Stark A."/>
            <person name="Stephan W."/>
            <person name="Strausberg R.L."/>
            <person name="Strempel S."/>
            <person name="Sturgill D."/>
            <person name="Sutton G."/>
            <person name="Sutton G.G."/>
            <person name="Tao W."/>
            <person name="Teichmann S."/>
            <person name="Tobari Y.N."/>
            <person name="Tomimura Y."/>
            <person name="Tsolas J.M."/>
            <person name="Valente V.L."/>
            <person name="Venter E."/>
            <person name="Venter J.C."/>
            <person name="Vicario S."/>
            <person name="Vieira F.G."/>
            <person name="Vilella A.J."/>
            <person name="Villasante A."/>
            <person name="Walenz B."/>
            <person name="Wang J."/>
            <person name="Wasserman M."/>
            <person name="Watts T."/>
            <person name="Wilson D."/>
            <person name="Wilson R.K."/>
            <person name="Wing R.A."/>
            <person name="Wolfner M.F."/>
            <person name="Wong A."/>
            <person name="Wong G.K."/>
            <person name="Wu C.I."/>
            <person name="Wu G."/>
            <person name="Yamamoto D."/>
            <person name="Yang H.P."/>
            <person name="Yang S.P."/>
            <person name="Yorke J.A."/>
            <person name="Yoshida K."/>
            <person name="Zdobnov E."/>
            <person name="Zhang P."/>
            <person name="Zhang Y."/>
            <person name="Zimin A.V."/>
            <person name="Baldwin J."/>
            <person name="Abdouelleil A."/>
            <person name="Abdulkadir J."/>
            <person name="Abebe A."/>
            <person name="Abera B."/>
            <person name="Abreu J."/>
            <person name="Acer S.C."/>
            <person name="Aftuck L."/>
            <person name="Alexander A."/>
            <person name="An P."/>
            <person name="Anderson E."/>
            <person name="Anderson S."/>
            <person name="Arachi H."/>
            <person name="Azer M."/>
            <person name="Bachantsang P."/>
            <person name="Barry A."/>
            <person name="Bayul T."/>
            <person name="Berlin A."/>
            <person name="Bessette D."/>
            <person name="Bloom T."/>
            <person name="Blye J."/>
            <person name="Boguslavskiy L."/>
            <person name="Bonnet C."/>
            <person name="Boukhgalter B."/>
            <person name="Bourzgui I."/>
            <person name="Brown A."/>
            <person name="Cahill P."/>
            <person name="Channer S."/>
            <person name="Cheshatsang Y."/>
            <person name="Chuda L."/>
            <person name="Citroen M."/>
            <person name="Collymore A."/>
            <person name="Cooke P."/>
            <person name="Costello M."/>
            <person name="D'Aco K."/>
            <person name="Daza R."/>
            <person name="De Haan G."/>
            <person name="DeGray S."/>
            <person name="DeMaso C."/>
            <person name="Dhargay N."/>
            <person name="Dooley K."/>
            <person name="Dooley E."/>
            <person name="Doricent M."/>
            <person name="Dorje P."/>
            <person name="Dorjee K."/>
            <person name="Dupes A."/>
            <person name="Elong R."/>
            <person name="Falk J."/>
            <person name="Farina A."/>
            <person name="Faro S."/>
            <person name="Ferguson D."/>
            <person name="Fisher S."/>
            <person name="Foley C.D."/>
            <person name="Franke A."/>
            <person name="Friedrich D."/>
            <person name="Gadbois L."/>
            <person name="Gearin G."/>
            <person name="Gearin C.R."/>
            <person name="Giannoukos G."/>
            <person name="Goode T."/>
            <person name="Graham J."/>
            <person name="Grandbois E."/>
            <person name="Grewal S."/>
            <person name="Gyaltsen K."/>
            <person name="Hafez N."/>
            <person name="Hagos B."/>
            <person name="Hall J."/>
            <person name="Henson C."/>
            <person name="Hollinger A."/>
            <person name="Honan T."/>
            <person name="Huard M.D."/>
            <person name="Hughes L."/>
            <person name="Hurhula B."/>
            <person name="Husby M.E."/>
            <person name="Kamat A."/>
            <person name="Kanga B."/>
            <person name="Kashin S."/>
            <person name="Khazanovich D."/>
            <person name="Kisner P."/>
            <person name="Lance K."/>
            <person name="Lara M."/>
            <person name="Lee W."/>
            <person name="Lennon N."/>
            <person name="Letendre F."/>
            <person name="LeVine R."/>
            <person name="Lipovsky A."/>
            <person name="Liu X."/>
            <person name="Liu J."/>
            <person name="Liu S."/>
            <person name="Lokyitsang T."/>
            <person name="Lokyitsang Y."/>
            <person name="Lubonja R."/>
            <person name="Lui A."/>
            <person name="MacDonald P."/>
            <person name="Magnisalis V."/>
            <person name="Maru K."/>
            <person name="Matthews C."/>
            <person name="McCusker W."/>
            <person name="McDonough S."/>
            <person name="Mehta T."/>
            <person name="Meldrim J."/>
            <person name="Meneus L."/>
            <person name="Mihai O."/>
            <person name="Mihalev A."/>
            <person name="Mihova T."/>
            <person name="Mittelman R."/>
            <person name="Mlenga V."/>
            <person name="Montmayeur A."/>
            <person name="Mulrain L."/>
            <person name="Navidi A."/>
            <person name="Naylor J."/>
            <person name="Negash T."/>
            <person name="Nguyen T."/>
            <person name="Nguyen N."/>
            <person name="Nicol R."/>
            <person name="Norbu C."/>
            <person name="Norbu N."/>
            <person name="Novod N."/>
            <person name="O'Neill B."/>
            <person name="Osman S."/>
            <person name="Markiewicz E."/>
            <person name="Oyono O.L."/>
            <person name="Patti C."/>
            <person name="Phunkhang P."/>
            <person name="Pierre F."/>
            <person name="Priest M."/>
            <person name="Raghuraman S."/>
            <person name="Rege F."/>
            <person name="Reyes R."/>
            <person name="Rise C."/>
            <person name="Rogov P."/>
            <person name="Ross K."/>
            <person name="Ryan E."/>
            <person name="Settipalli S."/>
            <person name="Shea T."/>
            <person name="Sherpa N."/>
            <person name="Shi L."/>
            <person name="Shih D."/>
            <person name="Sparrow T."/>
            <person name="Spaulding J."/>
            <person name="Stalker J."/>
            <person name="Stange-Thomann N."/>
            <person name="Stavropoulos S."/>
            <person name="Stone C."/>
            <person name="Strader C."/>
            <person name="Tesfaye S."/>
            <person name="Thomson T."/>
            <person name="Thoulutsang Y."/>
            <person name="Thoulutsang D."/>
            <person name="Topham K."/>
            <person name="Topping I."/>
            <person name="Tsamla T."/>
            <person name="Vassiliev H."/>
            <person name="Vo A."/>
            <person name="Wangchuk T."/>
            <person name="Wangdi T."/>
            <person name="Weiand M."/>
            <person name="Wilkinson J."/>
            <person name="Wilson A."/>
            <person name="Yadav S."/>
            <person name="Young G."/>
            <person name="Yu Q."/>
            <person name="Zembek L."/>
            <person name="Zhong D."/>
            <person name="Zimmer A."/>
            <person name="Zwirko Z."/>
            <person name="Jaffe D.B."/>
            <person name="Alvarez P."/>
            <person name="Brockman W."/>
            <person name="Butler J."/>
            <person name="Chin C."/>
            <person name="Gnerre S."/>
            <person name="Grabherr M."/>
            <person name="Kleber M."/>
            <person name="Mauceli E."/>
            <person name="MacCallum I."/>
        </authorList>
    </citation>
    <scope>NUCLEOTIDE SEQUENCE [LARGE SCALE GENOMIC DNA]</scope>
    <source>
        <strain evidence="3">MSH-3 / Tucson 14011-0111.49</strain>
    </source>
</reference>
<gene>
    <name evidence="2" type="primary">Dper\GL14703</name>
    <name evidence="2" type="ORF">Dper_GL14703</name>
</gene>
<dbReference type="EMBL" id="CH479193">
    <property type="protein sequence ID" value="EDW26753.1"/>
    <property type="molecule type" value="Genomic_DNA"/>
</dbReference>
<protein>
    <submittedName>
        <fullName evidence="2">GL14703</fullName>
    </submittedName>
</protein>
<evidence type="ECO:0000256" key="1">
    <source>
        <dbReference type="SAM" id="MobiDB-lite"/>
    </source>
</evidence>
<sequence length="85" mass="9868">MGGMIAIAIAIDMDTDADSDMDWNFRWPEKTKRQPPLWQVSKLKRNTNHPWSNHPSSADSQRPYPNKNNKSRATEKNQQKSLVYP</sequence>
<dbReference type="HOGENOM" id="CLU_2560719_0_0_1"/>
<keyword evidence="3" id="KW-1185">Reference proteome</keyword>
<proteinExistence type="predicted"/>
<dbReference type="AlphaFoldDB" id="B4GVQ8"/>
<feature type="region of interest" description="Disordered" evidence="1">
    <location>
        <begin position="18"/>
        <end position="85"/>
    </location>
</feature>
<name>B4GVQ8_DROPE</name>
<evidence type="ECO:0000313" key="2">
    <source>
        <dbReference type="EMBL" id="EDW26753.1"/>
    </source>
</evidence>
<feature type="compositionally biased region" description="Polar residues" evidence="1">
    <location>
        <begin position="48"/>
        <end position="60"/>
    </location>
</feature>
<dbReference type="Proteomes" id="UP000008744">
    <property type="component" value="Unassembled WGS sequence"/>
</dbReference>
<accession>B4GVQ8</accession>
<organism evidence="3">
    <name type="scientific">Drosophila persimilis</name>
    <name type="common">Fruit fly</name>
    <dbReference type="NCBI Taxonomy" id="7234"/>
    <lineage>
        <taxon>Eukaryota</taxon>
        <taxon>Metazoa</taxon>
        <taxon>Ecdysozoa</taxon>
        <taxon>Arthropoda</taxon>
        <taxon>Hexapoda</taxon>
        <taxon>Insecta</taxon>
        <taxon>Pterygota</taxon>
        <taxon>Neoptera</taxon>
        <taxon>Endopterygota</taxon>
        <taxon>Diptera</taxon>
        <taxon>Brachycera</taxon>
        <taxon>Muscomorpha</taxon>
        <taxon>Ephydroidea</taxon>
        <taxon>Drosophilidae</taxon>
        <taxon>Drosophila</taxon>
        <taxon>Sophophora</taxon>
    </lineage>
</organism>
<evidence type="ECO:0000313" key="3">
    <source>
        <dbReference type="Proteomes" id="UP000008744"/>
    </source>
</evidence>
<dbReference type="OMA" id="RNTNHPW"/>